<evidence type="ECO:0000313" key="3">
    <source>
        <dbReference type="Proteomes" id="UP000265366"/>
    </source>
</evidence>
<dbReference type="RefSeq" id="WP_119592097.1">
    <property type="nucleotide sequence ID" value="NZ_QXFM01000057.1"/>
</dbReference>
<protein>
    <recommendedName>
        <fullName evidence="4">Copper resistance protein NlpE</fullName>
    </recommendedName>
</protein>
<name>A0A3A1P763_9SPHN</name>
<evidence type="ECO:0000313" key="2">
    <source>
        <dbReference type="EMBL" id="RIV89733.1"/>
    </source>
</evidence>
<comment type="caution">
    <text evidence="2">The sequence shown here is derived from an EMBL/GenBank/DDBJ whole genome shotgun (WGS) entry which is preliminary data.</text>
</comment>
<feature type="chain" id="PRO_5017184633" description="Copper resistance protein NlpE" evidence="1">
    <location>
        <begin position="16"/>
        <end position="172"/>
    </location>
</feature>
<organism evidence="2 3">
    <name type="scientific">Aurantiacibacter xanthus</name>
    <dbReference type="NCBI Taxonomy" id="1784712"/>
    <lineage>
        <taxon>Bacteria</taxon>
        <taxon>Pseudomonadati</taxon>
        <taxon>Pseudomonadota</taxon>
        <taxon>Alphaproteobacteria</taxon>
        <taxon>Sphingomonadales</taxon>
        <taxon>Erythrobacteraceae</taxon>
        <taxon>Aurantiacibacter</taxon>
    </lineage>
</organism>
<evidence type="ECO:0008006" key="4">
    <source>
        <dbReference type="Google" id="ProtNLM"/>
    </source>
</evidence>
<dbReference type="AlphaFoldDB" id="A0A3A1P763"/>
<gene>
    <name evidence="2" type="ORF">D2V17_05545</name>
</gene>
<reference evidence="2 3" key="1">
    <citation type="submission" date="2018-08" db="EMBL/GenBank/DDBJ databases">
        <title>Erythrobacter zhengii sp.nov., a bacterium isolated from deep-sea sediment.</title>
        <authorList>
            <person name="Fang C."/>
            <person name="Wu Y.-H."/>
            <person name="Sun C."/>
            <person name="Wang H."/>
            <person name="Cheng H."/>
            <person name="Meng F.-X."/>
            <person name="Wang C.-S."/>
            <person name="Xu X.-W."/>
        </authorList>
    </citation>
    <scope>NUCLEOTIDE SEQUENCE [LARGE SCALE GENOMIC DNA]</scope>
    <source>
        <strain evidence="2 3">CCTCC AB 2015396</strain>
    </source>
</reference>
<keyword evidence="3" id="KW-1185">Reference proteome</keyword>
<proteinExistence type="predicted"/>
<evidence type="ECO:0000256" key="1">
    <source>
        <dbReference type="SAM" id="SignalP"/>
    </source>
</evidence>
<accession>A0A3A1P763</accession>
<keyword evidence="1" id="KW-0732">Signal</keyword>
<sequence length="172" mass="17993">MIRFALVLAPLALLAACGGDQPGEDAPMMDEPSELAVRKPTPAQMPTPSADGADSVDYSGSYTFTRLDGSQSTLTIDKNAGTYEYVSPDGTTSGRYRKLDGARIALAGFEGGEAYFSIAPGALYRLAEKNSPFSEIDPGRMYRRSDYVAEDGPGAVAPSIATAATAPAASNR</sequence>
<feature type="signal peptide" evidence="1">
    <location>
        <begin position="1"/>
        <end position="15"/>
    </location>
</feature>
<dbReference type="Proteomes" id="UP000265366">
    <property type="component" value="Unassembled WGS sequence"/>
</dbReference>
<dbReference type="OrthoDB" id="7409511at2"/>
<dbReference type="PROSITE" id="PS51257">
    <property type="entry name" value="PROKAR_LIPOPROTEIN"/>
    <property type="match status" value="1"/>
</dbReference>
<dbReference type="EMBL" id="QXFM01000057">
    <property type="protein sequence ID" value="RIV89733.1"/>
    <property type="molecule type" value="Genomic_DNA"/>
</dbReference>